<evidence type="ECO:0000313" key="4">
    <source>
        <dbReference type="Proteomes" id="UP000559117"/>
    </source>
</evidence>
<dbReference type="Proteomes" id="UP000559117">
    <property type="component" value="Unassembled WGS sequence"/>
</dbReference>
<reference evidence="3 4" key="1">
    <citation type="submission" date="2020-08" db="EMBL/GenBank/DDBJ databases">
        <title>Genomic Encyclopedia of Type Strains, Phase IV (KMG-IV): sequencing the most valuable type-strain genomes for metagenomic binning, comparative biology and taxonomic classification.</title>
        <authorList>
            <person name="Goeker M."/>
        </authorList>
    </citation>
    <scope>NUCLEOTIDE SEQUENCE [LARGE SCALE GENOMIC DNA]</scope>
    <source>
        <strain evidence="3 4">DSM 24661</strain>
    </source>
</reference>
<protein>
    <submittedName>
        <fullName evidence="3">Glycosyltransferase involved in cell wall biosynthesis</fullName>
    </submittedName>
</protein>
<dbReference type="EMBL" id="JACHFH010000010">
    <property type="protein sequence ID" value="MBB5335926.1"/>
    <property type="molecule type" value="Genomic_DNA"/>
</dbReference>
<dbReference type="GO" id="GO:0016757">
    <property type="term" value="F:glycosyltransferase activity"/>
    <property type="evidence" value="ECO:0007669"/>
    <property type="project" value="InterPro"/>
</dbReference>
<name>A0A840UFP7_9FIRM</name>
<dbReference type="RefSeq" id="WP_183860384.1">
    <property type="nucleotide sequence ID" value="NZ_JACHFH010000010.1"/>
</dbReference>
<evidence type="ECO:0000259" key="2">
    <source>
        <dbReference type="Pfam" id="PF13439"/>
    </source>
</evidence>
<organism evidence="3 4">
    <name type="scientific">Pectinatus brassicae</name>
    <dbReference type="NCBI Taxonomy" id="862415"/>
    <lineage>
        <taxon>Bacteria</taxon>
        <taxon>Bacillati</taxon>
        <taxon>Bacillota</taxon>
        <taxon>Negativicutes</taxon>
        <taxon>Selenomonadales</taxon>
        <taxon>Selenomonadaceae</taxon>
        <taxon>Pectinatus</taxon>
    </lineage>
</organism>
<dbReference type="Pfam" id="PF13439">
    <property type="entry name" value="Glyco_transf_4"/>
    <property type="match status" value="1"/>
</dbReference>
<feature type="domain" description="Glycosyltransferase subfamily 4-like N-terminal" evidence="2">
    <location>
        <begin position="14"/>
        <end position="166"/>
    </location>
</feature>
<dbReference type="SUPFAM" id="SSF53756">
    <property type="entry name" value="UDP-Glycosyltransferase/glycogen phosphorylase"/>
    <property type="match status" value="1"/>
</dbReference>
<sequence>MNILILFTQPWRTGGAETHVEALIKGLAKHNIILAVNTNSDTKKLQALSKHHPNIRIVTIQSRGINFFSWYRSFIYLKNLLNTQKIDIIACQQRTAGIWAYLLSKNSNIQYTITMHDPWHRAKLKKLYPRIFPQMIAVSKNLALILEKEYHFKQEHIEVINNGIDFSSFYPHEQSSARQQLGLPLQKKLILHVSRMSNVKGAVSLLIIDTMHYLAKKGQFYNTVLIGEGPLRSQIENKVNEFNAQYGQWLSVKNFVTDISTWYNASDILIGEGRVAIECLACQKPVIAIRNIQSFIGLITKQNIGYACDVNFDGHDKPATMYSLSDEINNAFSLPSSDSEFIAQYIKKELNIDKMTEIYLNIFTKMIKNMRTDKEI</sequence>
<dbReference type="InterPro" id="IPR001296">
    <property type="entry name" value="Glyco_trans_1"/>
</dbReference>
<proteinExistence type="predicted"/>
<dbReference type="InterPro" id="IPR028098">
    <property type="entry name" value="Glyco_trans_4-like_N"/>
</dbReference>
<evidence type="ECO:0000259" key="1">
    <source>
        <dbReference type="Pfam" id="PF00534"/>
    </source>
</evidence>
<keyword evidence="3" id="KW-0808">Transferase</keyword>
<dbReference type="Gene3D" id="3.40.50.2000">
    <property type="entry name" value="Glycogen Phosphorylase B"/>
    <property type="match status" value="2"/>
</dbReference>
<comment type="caution">
    <text evidence="3">The sequence shown here is derived from an EMBL/GenBank/DDBJ whole genome shotgun (WGS) entry which is preliminary data.</text>
</comment>
<feature type="domain" description="Glycosyl transferase family 1" evidence="1">
    <location>
        <begin position="176"/>
        <end position="311"/>
    </location>
</feature>
<keyword evidence="4" id="KW-1185">Reference proteome</keyword>
<evidence type="ECO:0000313" key="3">
    <source>
        <dbReference type="EMBL" id="MBB5335926.1"/>
    </source>
</evidence>
<dbReference type="PANTHER" id="PTHR12526">
    <property type="entry name" value="GLYCOSYLTRANSFERASE"/>
    <property type="match status" value="1"/>
</dbReference>
<dbReference type="Pfam" id="PF00534">
    <property type="entry name" value="Glycos_transf_1"/>
    <property type="match status" value="1"/>
</dbReference>
<accession>A0A840UFP7</accession>
<dbReference type="AlphaFoldDB" id="A0A840UFP7"/>
<gene>
    <name evidence="3" type="ORF">HNR32_001070</name>
</gene>
<dbReference type="PANTHER" id="PTHR12526:SF638">
    <property type="entry name" value="SPORE COAT PROTEIN SA"/>
    <property type="match status" value="1"/>
</dbReference>